<dbReference type="Pfam" id="PF16450">
    <property type="entry name" value="Prot_ATP_ID_OB_C"/>
    <property type="match status" value="1"/>
</dbReference>
<keyword evidence="11 22" id="KW-0064">Aspartyl protease</keyword>
<dbReference type="SUPFAM" id="SSF50630">
    <property type="entry name" value="Acid proteases"/>
    <property type="match status" value="1"/>
</dbReference>
<dbReference type="Pfam" id="PF00026">
    <property type="entry name" value="Asp"/>
    <property type="match status" value="1"/>
</dbReference>
<keyword evidence="15 21" id="KW-1015">Disulfide bond</keyword>
<dbReference type="InterPro" id="IPR033121">
    <property type="entry name" value="PEPTIDASE_A1"/>
</dbReference>
<feature type="disulfide bond" evidence="21">
    <location>
        <begin position="855"/>
        <end position="860"/>
    </location>
</feature>
<evidence type="ECO:0000256" key="1">
    <source>
        <dbReference type="ARBA" id="ARBA00004116"/>
    </source>
</evidence>
<evidence type="ECO:0000256" key="13">
    <source>
        <dbReference type="ARBA" id="ARBA00022840"/>
    </source>
</evidence>
<keyword evidence="6" id="KW-0963">Cytoplasm</keyword>
<feature type="coiled-coil region" evidence="23">
    <location>
        <begin position="307"/>
        <end position="355"/>
    </location>
</feature>
<comment type="similarity">
    <text evidence="5 22">Belongs to the peptidase A1 family.</text>
</comment>
<evidence type="ECO:0000256" key="10">
    <source>
        <dbReference type="ARBA" id="ARBA00022741"/>
    </source>
</evidence>
<dbReference type="InterPro" id="IPR012340">
    <property type="entry name" value="NA-bd_OB-fold"/>
</dbReference>
<dbReference type="GO" id="GO:0005634">
    <property type="term" value="C:nucleus"/>
    <property type="evidence" value="ECO:0007669"/>
    <property type="project" value="UniProtKB-SubCell"/>
</dbReference>
<keyword evidence="17" id="KW-0539">Nucleus</keyword>
<evidence type="ECO:0000256" key="23">
    <source>
        <dbReference type="SAM" id="Coils"/>
    </source>
</evidence>
<dbReference type="FunFam" id="2.40.70.10:FF:000036">
    <property type="entry name" value="Vacuolar aspartic protease"/>
    <property type="match status" value="1"/>
</dbReference>
<evidence type="ECO:0000259" key="25">
    <source>
        <dbReference type="PROSITE" id="PS51767"/>
    </source>
</evidence>
<dbReference type="Gene3D" id="1.10.8.60">
    <property type="match status" value="1"/>
</dbReference>
<evidence type="ECO:0000256" key="5">
    <source>
        <dbReference type="ARBA" id="ARBA00007447"/>
    </source>
</evidence>
<evidence type="ECO:0000256" key="2">
    <source>
        <dbReference type="ARBA" id="ARBA00004123"/>
    </source>
</evidence>
<feature type="active site" evidence="20">
    <location>
        <position position="842"/>
    </location>
</feature>
<evidence type="ECO:0000256" key="24">
    <source>
        <dbReference type="SAM" id="MobiDB-lite"/>
    </source>
</evidence>
<gene>
    <name evidence="26" type="ORF">G7K_0749-t1</name>
</gene>
<dbReference type="InterPro" id="IPR050221">
    <property type="entry name" value="26S_Proteasome_ATPase"/>
</dbReference>
<dbReference type="Gene3D" id="2.40.70.10">
    <property type="entry name" value="Acid Proteases"/>
    <property type="match status" value="2"/>
</dbReference>
<dbReference type="CDD" id="cd19502">
    <property type="entry name" value="RecA-like_PAN_like"/>
    <property type="match status" value="1"/>
</dbReference>
<dbReference type="Proteomes" id="UP000033140">
    <property type="component" value="Unassembled WGS sequence"/>
</dbReference>
<evidence type="ECO:0000256" key="9">
    <source>
        <dbReference type="ARBA" id="ARBA00022729"/>
    </source>
</evidence>
<dbReference type="GO" id="GO:0004190">
    <property type="term" value="F:aspartic-type endopeptidase activity"/>
    <property type="evidence" value="ECO:0007669"/>
    <property type="project" value="UniProtKB-KW"/>
</dbReference>
<evidence type="ECO:0000256" key="4">
    <source>
        <dbReference type="ARBA" id="ARBA00006914"/>
    </source>
</evidence>
<dbReference type="PROSITE" id="PS51767">
    <property type="entry name" value="PEPTIDASE_A1"/>
    <property type="match status" value="1"/>
</dbReference>
<keyword evidence="10" id="KW-0547">Nucleotide-binding</keyword>
<evidence type="ECO:0000256" key="22">
    <source>
        <dbReference type="RuleBase" id="RU000454"/>
    </source>
</evidence>
<dbReference type="AlphaFoldDB" id="A0A0E9N9L8"/>
<evidence type="ECO:0000256" key="6">
    <source>
        <dbReference type="ARBA" id="ARBA00022490"/>
    </source>
</evidence>
<dbReference type="InterPro" id="IPR033819">
    <property type="entry name" value="Saccharopepsin"/>
</dbReference>
<evidence type="ECO:0000256" key="12">
    <source>
        <dbReference type="ARBA" id="ARBA00022801"/>
    </source>
</evidence>
<dbReference type="GO" id="GO:0000324">
    <property type="term" value="C:fungal-type vacuole"/>
    <property type="evidence" value="ECO:0007669"/>
    <property type="project" value="InterPro"/>
</dbReference>
<dbReference type="EMBL" id="BACD03000004">
    <property type="protein sequence ID" value="GAO46519.1"/>
    <property type="molecule type" value="Genomic_DNA"/>
</dbReference>
<name>A0A0E9N9L8_SAICN</name>
<dbReference type="STRING" id="698492.A0A0E9N9L8"/>
<evidence type="ECO:0000256" key="18">
    <source>
        <dbReference type="ARBA" id="ARBA00024661"/>
    </source>
</evidence>
<sequence length="1138" mass="126022">MRSRVDAYVSYKKRASLSYGVTGTAGGQTRTYRTDASVSMARFRCGRACPVLPALLCLGNSSRCVGGAECKVDPVALFRLPRHPSLRQCDSQFPPTKQNSTSTKHSNAYKSRDKNREAGLELGRRARTSASRGPALRLLIGFARFLAASPRLPGAPLALLLTLFCRCPCYSLSLAVLLAVAFGKHLESSHRRIIRHNPAHWPEPYLIESHTSKAKHRSFLKPLEATAVEFSSINVSRKHFLPQSFLNSMYSSSPDRKQHIPHNNPKKRPNTMETLSAIPNNASTITPHEVKPIGKDTLSANGAAKDSEDLYTKLKKLQRHLEFLTLQEEYIKDEQRNLKRELVRASEEVKRIQSVPLVIGQFLEPLDQHTAIVGSTTGSNYIVRILSTLDRELLKPSASVALHRHSNALVDILPPEADSSIAMMGADEKPDVSYADVGGLDMQKQEIREAVELPLTHSELYKQIGIDPPRGVLLYGPPGTGKTMLVKAVANSTTAAFIRVVGSEFVQKYLGEGPRMVRDVFRLARENSPCIIFIDEIDAIATKRFDAQTGADREVQRILLELLNQMDGFDQTSNVKVIMATNRADTLDPALLRPGRLDRKIEFPSYRDRRQKRLIFSTIAGKMNLSPEVDLDTFILRPDGASGAMIASVMQAAGLRAVRKSRYVIIQSDIEEAYQEVIKPDESDRYDFYRIPFRHLQFEEISHTTTPPPHSHHSISPQHSIYLYYTISNSFSLIMKIASFLTAAVLLLGASAEVHKMALKKVPLEEQLQSLDFESSLRHLGQKYMGIRPGAHQAELAKSRHVGYDAEGKVSHGVPLTNFLNAQYFTDISIGTPPQEFKVILDTGSSNLWVPSSSCSSIACFLHSKYDSSASSTYKPNGTDFEIRYGSGSLSGFISQDTVTLGDLEIKKQDFAEATNEPGLAFAFGRFDGILGMGYDTISVDHVVPPFYQMYEQGLIDEPVFAFFLGNTADGEDGGECTFGGLDEDHYTGKITKLPVRRRGYWEVDLNSFSFGDETLELEGTGAAIDTGTSLIAMPSDVAELLNKEIGAKKGWNGQYTVDCSVIDSLPDISFNFSGHNFSLPASDYIMQVQGSCISSFTGIDIPPPMGPIWIIGDTFLRKYYSVYHLGEDYVGLAEARK</sequence>
<dbReference type="PANTHER" id="PTHR23073">
    <property type="entry name" value="26S PROTEASOME REGULATORY SUBUNIT"/>
    <property type="match status" value="1"/>
</dbReference>
<comment type="caution">
    <text evidence="26">The sequence shown here is derived from an EMBL/GenBank/DDBJ whole genome shotgun (WGS) entry which is preliminary data.</text>
</comment>
<evidence type="ECO:0000256" key="19">
    <source>
        <dbReference type="ARBA" id="ARBA00068703"/>
    </source>
</evidence>
<feature type="compositionally biased region" description="Polar residues" evidence="24">
    <location>
        <begin position="88"/>
        <end position="109"/>
    </location>
</feature>
<evidence type="ECO:0000256" key="16">
    <source>
        <dbReference type="ARBA" id="ARBA00023180"/>
    </source>
</evidence>
<dbReference type="PROSITE" id="PS00674">
    <property type="entry name" value="AAA"/>
    <property type="match status" value="1"/>
</dbReference>
<keyword evidence="14" id="KW-0647">Proteasome</keyword>
<dbReference type="InterPro" id="IPR021109">
    <property type="entry name" value="Peptidase_aspartic_dom_sf"/>
</dbReference>
<dbReference type="FunFam" id="3.40.50.300:FF:000033">
    <property type="entry name" value="26S protease regulatory subunit 6B"/>
    <property type="match status" value="1"/>
</dbReference>
<organism evidence="26 27">
    <name type="scientific">Saitoella complicata (strain BCRC 22490 / CBS 7301 / JCM 7358 / NBRC 10748 / NRRL Y-17804)</name>
    <dbReference type="NCBI Taxonomy" id="698492"/>
    <lineage>
        <taxon>Eukaryota</taxon>
        <taxon>Fungi</taxon>
        <taxon>Dikarya</taxon>
        <taxon>Ascomycota</taxon>
        <taxon>Taphrinomycotina</taxon>
        <taxon>Taphrinomycotina incertae sedis</taxon>
        <taxon>Saitoella</taxon>
    </lineage>
</organism>
<keyword evidence="16" id="KW-0325">Glycoprotein</keyword>
<evidence type="ECO:0000256" key="14">
    <source>
        <dbReference type="ARBA" id="ARBA00022942"/>
    </source>
</evidence>
<comment type="similarity">
    <text evidence="4">Belongs to the AAA ATPase family.</text>
</comment>
<evidence type="ECO:0000256" key="15">
    <source>
        <dbReference type="ARBA" id="ARBA00023157"/>
    </source>
</evidence>
<feature type="region of interest" description="Disordered" evidence="24">
    <location>
        <begin position="251"/>
        <end position="271"/>
    </location>
</feature>
<keyword evidence="7" id="KW-0926">Vacuole</keyword>
<evidence type="ECO:0000256" key="11">
    <source>
        <dbReference type="ARBA" id="ARBA00022750"/>
    </source>
</evidence>
<dbReference type="PRINTS" id="PR00792">
    <property type="entry name" value="PEPSIN"/>
</dbReference>
<dbReference type="Pfam" id="PF00004">
    <property type="entry name" value="AAA"/>
    <property type="match status" value="1"/>
</dbReference>
<dbReference type="GO" id="GO:0016887">
    <property type="term" value="F:ATP hydrolysis activity"/>
    <property type="evidence" value="ECO:0007669"/>
    <property type="project" value="InterPro"/>
</dbReference>
<dbReference type="SUPFAM" id="SSF52540">
    <property type="entry name" value="P-loop containing nucleoside triphosphate hydrolases"/>
    <property type="match status" value="1"/>
</dbReference>
<feature type="region of interest" description="Disordered" evidence="24">
    <location>
        <begin position="88"/>
        <end position="126"/>
    </location>
</feature>
<dbReference type="GO" id="GO:0008540">
    <property type="term" value="C:proteasome regulatory particle, base subcomplex"/>
    <property type="evidence" value="ECO:0007669"/>
    <property type="project" value="UniProtKB-ARBA"/>
</dbReference>
<evidence type="ECO:0000256" key="3">
    <source>
        <dbReference type="ARBA" id="ARBA00004496"/>
    </source>
</evidence>
<evidence type="ECO:0000256" key="20">
    <source>
        <dbReference type="PIRSR" id="PIRSR601461-1"/>
    </source>
</evidence>
<keyword evidence="23" id="KW-0175">Coiled coil</keyword>
<protein>
    <recommendedName>
        <fullName evidence="19">26S proteasome regulatory subunit 6B homolog</fullName>
    </recommendedName>
</protein>
<evidence type="ECO:0000256" key="17">
    <source>
        <dbReference type="ARBA" id="ARBA00023242"/>
    </source>
</evidence>
<dbReference type="SMART" id="SM00382">
    <property type="entry name" value="AAA"/>
    <property type="match status" value="1"/>
</dbReference>
<dbReference type="Gene3D" id="3.40.50.300">
    <property type="entry name" value="P-loop containing nucleotide triphosphate hydrolases"/>
    <property type="match status" value="1"/>
</dbReference>
<feature type="domain" description="Peptidase A1" evidence="25">
    <location>
        <begin position="824"/>
        <end position="1134"/>
    </location>
</feature>
<accession>A0A0E9N9L8</accession>
<keyword evidence="12 22" id="KW-0378">Hydrolase</keyword>
<dbReference type="Gene3D" id="2.40.50.140">
    <property type="entry name" value="Nucleic acid-binding proteins"/>
    <property type="match status" value="1"/>
</dbReference>
<dbReference type="GO" id="GO:0005524">
    <property type="term" value="F:ATP binding"/>
    <property type="evidence" value="ECO:0007669"/>
    <property type="project" value="UniProtKB-KW"/>
</dbReference>
<dbReference type="GO" id="GO:0006508">
    <property type="term" value="P:proteolysis"/>
    <property type="evidence" value="ECO:0007669"/>
    <property type="project" value="UniProtKB-KW"/>
</dbReference>
<keyword evidence="13" id="KW-0067">ATP-binding</keyword>
<dbReference type="InterPro" id="IPR001969">
    <property type="entry name" value="Aspartic_peptidase_AS"/>
</dbReference>
<dbReference type="PROSITE" id="PS00141">
    <property type="entry name" value="ASP_PROTEASE"/>
    <property type="match status" value="2"/>
</dbReference>
<comment type="subcellular location">
    <subcellularLocation>
        <location evidence="3">Cytoplasm</location>
    </subcellularLocation>
    <subcellularLocation>
        <location evidence="2">Nucleus</location>
    </subcellularLocation>
    <subcellularLocation>
        <location evidence="1">Vacuole</location>
    </subcellularLocation>
</comment>
<comment type="function">
    <text evidence="18">The 26S proteasome is involved in the ATP-dependent degradation of ubiquitinated proteins. The regulatory (or ATPase) complex confers ATP dependency and substrate specificity to the 26S complex.</text>
</comment>
<keyword evidence="27" id="KW-1185">Reference proteome</keyword>
<reference evidence="26 27" key="3">
    <citation type="journal article" date="2015" name="Genome Announc.">
        <title>Draft Genome Sequence of the Archiascomycetous Yeast Saitoella complicata.</title>
        <authorList>
            <person name="Yamauchi K."/>
            <person name="Kondo S."/>
            <person name="Hamamoto M."/>
            <person name="Takahashi Y."/>
            <person name="Ogura Y."/>
            <person name="Hayashi T."/>
            <person name="Nishida H."/>
        </authorList>
    </citation>
    <scope>NUCLEOTIDE SEQUENCE [LARGE SCALE GENOMIC DNA]</scope>
    <source>
        <strain evidence="26 27">NRRL Y-17804</strain>
    </source>
</reference>
<evidence type="ECO:0000256" key="21">
    <source>
        <dbReference type="PIRSR" id="PIRSR601461-2"/>
    </source>
</evidence>
<keyword evidence="9" id="KW-0732">Signal</keyword>
<dbReference type="InterPro" id="IPR003959">
    <property type="entry name" value="ATPase_AAA_core"/>
</dbReference>
<dbReference type="InterPro" id="IPR001461">
    <property type="entry name" value="Aspartic_peptidase_A1"/>
</dbReference>
<reference evidence="26 27" key="2">
    <citation type="journal article" date="2014" name="J. Gen. Appl. Microbiol.">
        <title>The early diverging ascomycetous budding yeast Saitoella complicata has three histone deacetylases belonging to the Clr6, Hos2, and Rpd3 lineages.</title>
        <authorList>
            <person name="Nishida H."/>
            <person name="Matsumoto T."/>
            <person name="Kondo S."/>
            <person name="Hamamoto M."/>
            <person name="Yoshikawa H."/>
        </authorList>
    </citation>
    <scope>NUCLEOTIDE SEQUENCE [LARGE SCALE GENOMIC DNA]</scope>
    <source>
        <strain evidence="26 27">NRRL Y-17804</strain>
    </source>
</reference>
<dbReference type="InterPro" id="IPR032501">
    <property type="entry name" value="Prot_ATP_ID_OB_2nd"/>
</dbReference>
<dbReference type="InterPro" id="IPR003960">
    <property type="entry name" value="ATPase_AAA_CS"/>
</dbReference>
<dbReference type="InterPro" id="IPR027417">
    <property type="entry name" value="P-loop_NTPase"/>
</dbReference>
<evidence type="ECO:0000313" key="26">
    <source>
        <dbReference type="EMBL" id="GAO46519.1"/>
    </source>
</evidence>
<reference evidence="26 27" key="1">
    <citation type="journal article" date="2011" name="J. Gen. Appl. Microbiol.">
        <title>Draft genome sequencing of the enigmatic yeast Saitoella complicata.</title>
        <authorList>
            <person name="Nishida H."/>
            <person name="Hamamoto M."/>
            <person name="Sugiyama J."/>
        </authorList>
    </citation>
    <scope>NUCLEOTIDE SEQUENCE [LARGE SCALE GENOMIC DNA]</scope>
    <source>
        <strain evidence="26 27">NRRL Y-17804</strain>
    </source>
</reference>
<feature type="compositionally biased region" description="Basic and acidic residues" evidence="24">
    <location>
        <begin position="110"/>
        <end position="124"/>
    </location>
</feature>
<evidence type="ECO:0000256" key="8">
    <source>
        <dbReference type="ARBA" id="ARBA00022670"/>
    </source>
</evidence>
<dbReference type="CDD" id="cd05488">
    <property type="entry name" value="Proteinase_A_fungi"/>
    <property type="match status" value="1"/>
</dbReference>
<dbReference type="FunFam" id="2.40.70.10:FF:000002">
    <property type="entry name" value="Vacuolar aspartic proteinase"/>
    <property type="match status" value="1"/>
</dbReference>
<evidence type="ECO:0000313" key="27">
    <source>
        <dbReference type="Proteomes" id="UP000033140"/>
    </source>
</evidence>
<dbReference type="InterPro" id="IPR003593">
    <property type="entry name" value="AAA+_ATPase"/>
</dbReference>
<evidence type="ECO:0000256" key="7">
    <source>
        <dbReference type="ARBA" id="ARBA00022554"/>
    </source>
</evidence>
<feature type="active site" evidence="20">
    <location>
        <position position="1026"/>
    </location>
</feature>
<dbReference type="FunFam" id="2.40.50.140:FF:000046">
    <property type="entry name" value="26S protease regulatory subunit 6B"/>
    <property type="match status" value="1"/>
</dbReference>
<keyword evidence="8 22" id="KW-0645">Protease</keyword>
<proteinExistence type="inferred from homology"/>